<feature type="transmembrane region" description="Helical" evidence="1">
    <location>
        <begin position="109"/>
        <end position="127"/>
    </location>
</feature>
<evidence type="ECO:0000313" key="2">
    <source>
        <dbReference type="EMBL" id="TDL16413.1"/>
    </source>
</evidence>
<dbReference type="VEuPathDB" id="FungiDB:BD410DRAFT_625108"/>
<reference evidence="2 3" key="1">
    <citation type="submission" date="2018-06" db="EMBL/GenBank/DDBJ databases">
        <title>A transcriptomic atlas of mushroom development highlights an independent origin of complex multicellularity.</title>
        <authorList>
            <consortium name="DOE Joint Genome Institute"/>
            <person name="Krizsan K."/>
            <person name="Almasi E."/>
            <person name="Merenyi Z."/>
            <person name="Sahu N."/>
            <person name="Viragh M."/>
            <person name="Koszo T."/>
            <person name="Mondo S."/>
            <person name="Kiss B."/>
            <person name="Balint B."/>
            <person name="Kues U."/>
            <person name="Barry K."/>
            <person name="Hegedus J.C."/>
            <person name="Henrissat B."/>
            <person name="Johnson J."/>
            <person name="Lipzen A."/>
            <person name="Ohm R."/>
            <person name="Nagy I."/>
            <person name="Pangilinan J."/>
            <person name="Yan J."/>
            <person name="Xiong Y."/>
            <person name="Grigoriev I.V."/>
            <person name="Hibbett D.S."/>
            <person name="Nagy L.G."/>
        </authorList>
    </citation>
    <scope>NUCLEOTIDE SEQUENCE [LARGE SCALE GENOMIC DNA]</scope>
    <source>
        <strain evidence="2 3">SZMC22713</strain>
    </source>
</reference>
<feature type="transmembrane region" description="Helical" evidence="1">
    <location>
        <begin position="23"/>
        <end position="43"/>
    </location>
</feature>
<organism evidence="2 3">
    <name type="scientific">Rickenella mellea</name>
    <dbReference type="NCBI Taxonomy" id="50990"/>
    <lineage>
        <taxon>Eukaryota</taxon>
        <taxon>Fungi</taxon>
        <taxon>Dikarya</taxon>
        <taxon>Basidiomycota</taxon>
        <taxon>Agaricomycotina</taxon>
        <taxon>Agaricomycetes</taxon>
        <taxon>Hymenochaetales</taxon>
        <taxon>Rickenellaceae</taxon>
        <taxon>Rickenella</taxon>
    </lineage>
</organism>
<gene>
    <name evidence="2" type="ORF">BD410DRAFT_625108</name>
</gene>
<feature type="transmembrane region" description="Helical" evidence="1">
    <location>
        <begin position="74"/>
        <end position="97"/>
    </location>
</feature>
<evidence type="ECO:0000256" key="1">
    <source>
        <dbReference type="SAM" id="Phobius"/>
    </source>
</evidence>
<keyword evidence="1" id="KW-1133">Transmembrane helix</keyword>
<sequence length="128" mass="14571">MTSINLDDILLVAENESSRCSWIFMRISCGSVVGPFCPIFPLLHRTSSHNPFWFRSRRLVRDPTSFHPRSPHRLSAAVVLLIAHHVTVVVGWEFSIVMQVRDGNHDKGLVYPFVWLFIAYAFPFSSAG</sequence>
<keyword evidence="1" id="KW-0472">Membrane</keyword>
<name>A0A4Y7PLW2_9AGAM</name>
<dbReference type="AlphaFoldDB" id="A0A4Y7PLW2"/>
<keyword evidence="3" id="KW-1185">Reference proteome</keyword>
<dbReference type="Proteomes" id="UP000294933">
    <property type="component" value="Unassembled WGS sequence"/>
</dbReference>
<accession>A0A4Y7PLW2</accession>
<proteinExistence type="predicted"/>
<keyword evidence="1" id="KW-0812">Transmembrane</keyword>
<protein>
    <submittedName>
        <fullName evidence="2">Uncharacterized protein</fullName>
    </submittedName>
</protein>
<dbReference type="EMBL" id="ML170244">
    <property type="protein sequence ID" value="TDL16413.1"/>
    <property type="molecule type" value="Genomic_DNA"/>
</dbReference>
<evidence type="ECO:0000313" key="3">
    <source>
        <dbReference type="Proteomes" id="UP000294933"/>
    </source>
</evidence>